<proteinExistence type="predicted"/>
<evidence type="ECO:0000313" key="2">
    <source>
        <dbReference type="Proteomes" id="UP001198983"/>
    </source>
</evidence>
<dbReference type="AlphaFoldDB" id="A0AAX2ZCU8"/>
<name>A0AAX2ZCU8_9FIRM</name>
<dbReference type="EMBL" id="CP081135">
    <property type="protein sequence ID" value="UEL47072.1"/>
    <property type="molecule type" value="Genomic_DNA"/>
</dbReference>
<keyword evidence="2" id="KW-1185">Reference proteome</keyword>
<dbReference type="KEGG" id="tem:JW646_15755"/>
<accession>A0AAX2ZCU8</accession>
<organism evidence="1 2">
    <name type="scientific">Terrisporobacter hibernicus</name>
    <dbReference type="NCBI Taxonomy" id="2813371"/>
    <lineage>
        <taxon>Bacteria</taxon>
        <taxon>Bacillati</taxon>
        <taxon>Bacillota</taxon>
        <taxon>Clostridia</taxon>
        <taxon>Peptostreptococcales</taxon>
        <taxon>Peptostreptococcaceae</taxon>
        <taxon>Terrisporobacter</taxon>
    </lineage>
</organism>
<gene>
    <name evidence="1" type="ORF">JW646_15755</name>
</gene>
<reference evidence="1 2" key="1">
    <citation type="journal article" date="2023" name="Int. J. Syst. Evol. Microbiol.">
        <title>Terrisporobacter hibernicus sp. nov., isolated from bovine faeces in Northern Ireland.</title>
        <authorList>
            <person name="Mitchell M."/>
            <person name="Nguyen S.V."/>
            <person name="Connor M."/>
            <person name="Fairley D.J."/>
            <person name="Donoghue O."/>
            <person name="Marshall H."/>
            <person name="Koolman L."/>
            <person name="McMullan G."/>
            <person name="Schaffer K.E."/>
            <person name="McGrath J.W."/>
            <person name="Fanning S."/>
        </authorList>
    </citation>
    <scope>NUCLEOTIDE SEQUENCE [LARGE SCALE GENOMIC DNA]</scope>
    <source>
        <strain evidence="1 2">MCA3</strain>
    </source>
</reference>
<protein>
    <submittedName>
        <fullName evidence="1">Uncharacterized protein</fullName>
    </submittedName>
</protein>
<dbReference type="Proteomes" id="UP001198983">
    <property type="component" value="Chromosome"/>
</dbReference>
<evidence type="ECO:0000313" key="1">
    <source>
        <dbReference type="EMBL" id="UEL47072.1"/>
    </source>
</evidence>
<sequence>MTEFNLIEIYKDLFKHLDTFLIKMNMLYTMQATRTITLKMKDYFFILAAQELFMC</sequence>
<dbReference type="RefSeq" id="WP_228415620.1">
    <property type="nucleotide sequence ID" value="NZ_CP081135.1"/>
</dbReference>